<keyword evidence="9" id="KW-0823">Tryptophan catabolism</keyword>
<dbReference type="STRING" id="690850.Desaf_2039"/>
<dbReference type="RefSeq" id="WP_014260113.1">
    <property type="nucleotide sequence ID" value="NC_016629.1"/>
</dbReference>
<dbReference type="KEGG" id="daf:Desaf_2039"/>
<evidence type="ECO:0000256" key="3">
    <source>
        <dbReference type="ARBA" id="ARBA00011738"/>
    </source>
</evidence>
<dbReference type="SUPFAM" id="SSF102198">
    <property type="entry name" value="Putative cyclase"/>
    <property type="match status" value="1"/>
</dbReference>
<dbReference type="Gene3D" id="3.50.30.50">
    <property type="entry name" value="Putative cyclase"/>
    <property type="match status" value="1"/>
</dbReference>
<accession>F3Z3J6</accession>
<evidence type="ECO:0000256" key="5">
    <source>
        <dbReference type="ARBA" id="ARBA00014889"/>
    </source>
</evidence>
<dbReference type="AlphaFoldDB" id="F3Z3J6"/>
<proteinExistence type="predicted"/>
<dbReference type="PANTHER" id="PTHR31118">
    <property type="entry name" value="CYCLASE-LIKE PROTEIN 2"/>
    <property type="match status" value="1"/>
</dbReference>
<keyword evidence="6" id="KW-0479">Metal-binding</keyword>
<evidence type="ECO:0000256" key="6">
    <source>
        <dbReference type="ARBA" id="ARBA00022723"/>
    </source>
</evidence>
<keyword evidence="13" id="KW-1185">Reference proteome</keyword>
<sequence>MRIIDISMEIHADMVVYPGDPAPRFEQLSTLAEGEMNVSLLTMGSHTGTHVDAQLHISDQGRSVADLPLDSLYGPCEVLDLTGVGRVIHAKHLQGQDIDYGSIVLLKTRNSLEQYESFREDYTYLSEDAAQYLVDKGLRTLGIDYLSVEAQEGSGRVHELLVQRMTVFESLYLKDVQPGRYIFCGLPLKLRTDGAPVRAILIEA</sequence>
<evidence type="ECO:0000256" key="1">
    <source>
        <dbReference type="ARBA" id="ARBA00001947"/>
    </source>
</evidence>
<dbReference type="InterPro" id="IPR037175">
    <property type="entry name" value="KFase_sf"/>
</dbReference>
<dbReference type="HOGENOM" id="CLU_030671_3_0_7"/>
<dbReference type="eggNOG" id="COG1878">
    <property type="taxonomic scope" value="Bacteria"/>
</dbReference>
<comment type="subunit">
    <text evidence="3">Homodimer.</text>
</comment>
<gene>
    <name evidence="12" type="ORF">Desaf_2039</name>
</gene>
<comment type="function">
    <text evidence="2">Catalyzes the hydrolysis of N-formyl-L-kynurenine to L-kynurenine, the second step in the kynurenine pathway of tryptophan degradation.</text>
</comment>
<dbReference type="InterPro" id="IPR007325">
    <property type="entry name" value="KFase/CYL"/>
</dbReference>
<keyword evidence="7" id="KW-0378">Hydrolase</keyword>
<keyword evidence="8" id="KW-0862">Zinc</keyword>
<dbReference type="GO" id="GO:0004061">
    <property type="term" value="F:arylformamidase activity"/>
    <property type="evidence" value="ECO:0007669"/>
    <property type="project" value="UniProtKB-EC"/>
</dbReference>
<evidence type="ECO:0000256" key="8">
    <source>
        <dbReference type="ARBA" id="ARBA00022833"/>
    </source>
</evidence>
<evidence type="ECO:0000256" key="4">
    <source>
        <dbReference type="ARBA" id="ARBA00012930"/>
    </source>
</evidence>
<comment type="cofactor">
    <cofactor evidence="1">
        <name>Zn(2+)</name>
        <dbReference type="ChEBI" id="CHEBI:29105"/>
    </cofactor>
</comment>
<dbReference type="FunFam" id="3.50.30.50:FF:000001">
    <property type="entry name" value="Kynurenine formamidase"/>
    <property type="match status" value="1"/>
</dbReference>
<evidence type="ECO:0000256" key="7">
    <source>
        <dbReference type="ARBA" id="ARBA00022801"/>
    </source>
</evidence>
<evidence type="ECO:0000313" key="13">
    <source>
        <dbReference type="Proteomes" id="UP000007844"/>
    </source>
</evidence>
<dbReference type="GO" id="GO:0019441">
    <property type="term" value="P:L-tryptophan catabolic process to kynurenine"/>
    <property type="evidence" value="ECO:0007669"/>
    <property type="project" value="InterPro"/>
</dbReference>
<dbReference type="EMBL" id="CP003221">
    <property type="protein sequence ID" value="EGJ50368.1"/>
    <property type="molecule type" value="Genomic_DNA"/>
</dbReference>
<dbReference type="GO" id="GO:0046872">
    <property type="term" value="F:metal ion binding"/>
    <property type="evidence" value="ECO:0007669"/>
    <property type="project" value="UniProtKB-KW"/>
</dbReference>
<comment type="catalytic activity">
    <reaction evidence="10">
        <text>N-formyl-L-kynurenine + H2O = L-kynurenine + formate + H(+)</text>
        <dbReference type="Rhea" id="RHEA:13009"/>
        <dbReference type="ChEBI" id="CHEBI:15377"/>
        <dbReference type="ChEBI" id="CHEBI:15378"/>
        <dbReference type="ChEBI" id="CHEBI:15740"/>
        <dbReference type="ChEBI" id="CHEBI:57959"/>
        <dbReference type="ChEBI" id="CHEBI:58629"/>
        <dbReference type="EC" id="3.5.1.9"/>
    </reaction>
</comment>
<evidence type="ECO:0000313" key="12">
    <source>
        <dbReference type="EMBL" id="EGJ50368.1"/>
    </source>
</evidence>
<dbReference type="Pfam" id="PF04199">
    <property type="entry name" value="Cyclase"/>
    <property type="match status" value="1"/>
</dbReference>
<dbReference type="PANTHER" id="PTHR31118:SF12">
    <property type="entry name" value="CYCLASE-LIKE PROTEIN 2"/>
    <property type="match status" value="1"/>
</dbReference>
<evidence type="ECO:0000256" key="10">
    <source>
        <dbReference type="ARBA" id="ARBA00048496"/>
    </source>
</evidence>
<dbReference type="EC" id="3.5.1.9" evidence="4"/>
<dbReference type="Proteomes" id="UP000007844">
    <property type="component" value="Chromosome"/>
</dbReference>
<name>F3Z3J6_DESAF</name>
<organism evidence="12 13">
    <name type="scientific">Desulfocurvibacter africanus subsp. africanus str. Walvis Bay</name>
    <dbReference type="NCBI Taxonomy" id="690850"/>
    <lineage>
        <taxon>Bacteria</taxon>
        <taxon>Pseudomonadati</taxon>
        <taxon>Thermodesulfobacteriota</taxon>
        <taxon>Desulfovibrionia</taxon>
        <taxon>Desulfovibrionales</taxon>
        <taxon>Desulfovibrionaceae</taxon>
        <taxon>Desulfocurvibacter</taxon>
    </lineage>
</organism>
<protein>
    <recommendedName>
        <fullName evidence="5">Kynurenine formamidase</fullName>
        <ecNumber evidence="4">3.5.1.9</ecNumber>
    </recommendedName>
</protein>
<comment type="pathway">
    <text evidence="11">Amino-acid degradation; L-tryptophan degradation via kynurenine pathway; L-kynurenine from L-tryptophan: step 2/2.</text>
</comment>
<reference evidence="12 13" key="1">
    <citation type="journal article" date="2011" name="J. Bacteriol.">
        <title>Genome sequence of the mercury-methylating and pleomorphic Desulfovibrio africanus Strain Walvis Bay.</title>
        <authorList>
            <person name="Brown S.D."/>
            <person name="Wall J.D."/>
            <person name="Kucken A.M."/>
            <person name="Gilmour C.C."/>
            <person name="Podar M."/>
            <person name="Brandt C.C."/>
            <person name="Teshima H."/>
            <person name="Detter J.C."/>
            <person name="Han C.S."/>
            <person name="Land M.L."/>
            <person name="Lucas S."/>
            <person name="Han J."/>
            <person name="Pennacchio L."/>
            <person name="Nolan M."/>
            <person name="Pitluck S."/>
            <person name="Woyke T."/>
            <person name="Goodwin L."/>
            <person name="Palumbo A.V."/>
            <person name="Elias D.A."/>
        </authorList>
    </citation>
    <scope>NUCLEOTIDE SEQUENCE [LARGE SCALE GENOMIC DNA]</scope>
    <source>
        <strain evidence="12 13">Walvis Bay</strain>
    </source>
</reference>
<evidence type="ECO:0000256" key="2">
    <source>
        <dbReference type="ARBA" id="ARBA00002204"/>
    </source>
</evidence>
<evidence type="ECO:0000256" key="11">
    <source>
        <dbReference type="ARBA" id="ARBA00060547"/>
    </source>
</evidence>
<evidence type="ECO:0000256" key="9">
    <source>
        <dbReference type="ARBA" id="ARBA00023079"/>
    </source>
</evidence>